<dbReference type="EMBL" id="GL348713">
    <property type="protein sequence ID" value="EFH67160.1"/>
    <property type="molecule type" value="Genomic_DNA"/>
</dbReference>
<organism evidence="2">
    <name type="scientific">Arabidopsis lyrata subsp. lyrata</name>
    <name type="common">Lyre-leaved rock-cress</name>
    <dbReference type="NCBI Taxonomy" id="81972"/>
    <lineage>
        <taxon>Eukaryota</taxon>
        <taxon>Viridiplantae</taxon>
        <taxon>Streptophyta</taxon>
        <taxon>Embryophyta</taxon>
        <taxon>Tracheophyta</taxon>
        <taxon>Spermatophyta</taxon>
        <taxon>Magnoliopsida</taxon>
        <taxon>eudicotyledons</taxon>
        <taxon>Gunneridae</taxon>
        <taxon>Pentapetalae</taxon>
        <taxon>rosids</taxon>
        <taxon>malvids</taxon>
        <taxon>Brassicales</taxon>
        <taxon>Brassicaceae</taxon>
        <taxon>Camelineae</taxon>
        <taxon>Arabidopsis</taxon>
    </lineage>
</organism>
<sequence length="59" mass="6940">MVTSHHSPFPPIFSFIAPNYLTALHLSPFELHNPSQFCQFQTRLYHFATIDDDADNFKW</sequence>
<protein>
    <submittedName>
        <fullName evidence="1">Predicted protein</fullName>
    </submittedName>
</protein>
<accession>D7KFQ3</accession>
<evidence type="ECO:0000313" key="2">
    <source>
        <dbReference type="Proteomes" id="UP000008694"/>
    </source>
</evidence>
<dbReference type="AlphaFoldDB" id="D7KFQ3"/>
<proteinExistence type="predicted"/>
<dbReference type="Proteomes" id="UP000008694">
    <property type="component" value="Unassembled WGS sequence"/>
</dbReference>
<evidence type="ECO:0000313" key="1">
    <source>
        <dbReference type="EMBL" id="EFH67160.1"/>
    </source>
</evidence>
<dbReference type="Gramene" id="scaffold_103442.1">
    <property type="protein sequence ID" value="scaffold_103442.1"/>
    <property type="gene ID" value="scaffold_103442.1"/>
</dbReference>
<keyword evidence="2" id="KW-1185">Reference proteome</keyword>
<name>D7KFQ3_ARALL</name>
<reference evidence="2" key="1">
    <citation type="journal article" date="2011" name="Nat. Genet.">
        <title>The Arabidopsis lyrata genome sequence and the basis of rapid genome size change.</title>
        <authorList>
            <person name="Hu T.T."/>
            <person name="Pattyn P."/>
            <person name="Bakker E.G."/>
            <person name="Cao J."/>
            <person name="Cheng J.-F."/>
            <person name="Clark R.M."/>
            <person name="Fahlgren N."/>
            <person name="Fawcett J.A."/>
            <person name="Grimwood J."/>
            <person name="Gundlach H."/>
            <person name="Haberer G."/>
            <person name="Hollister J.D."/>
            <person name="Ossowski S."/>
            <person name="Ottilar R.P."/>
            <person name="Salamov A.A."/>
            <person name="Schneeberger K."/>
            <person name="Spannagl M."/>
            <person name="Wang X."/>
            <person name="Yang L."/>
            <person name="Nasrallah M.E."/>
            <person name="Bergelson J."/>
            <person name="Carrington J.C."/>
            <person name="Gaut B.S."/>
            <person name="Schmutz J."/>
            <person name="Mayer K.F.X."/>
            <person name="Van de Peer Y."/>
            <person name="Grigoriev I.V."/>
            <person name="Nordborg M."/>
            <person name="Weigel D."/>
            <person name="Guo Y.-L."/>
        </authorList>
    </citation>
    <scope>NUCLEOTIDE SEQUENCE [LARGE SCALE GENOMIC DNA]</scope>
    <source>
        <strain evidence="2">cv. MN47</strain>
    </source>
</reference>
<gene>
    <name evidence="1" type="ORF">ARALYDRAFT_890648</name>
</gene>
<dbReference type="HOGENOM" id="CLU_2963950_0_0_1"/>